<dbReference type="Proteomes" id="UP001408356">
    <property type="component" value="Unassembled WGS sequence"/>
</dbReference>
<keyword evidence="4 6" id="KW-0472">Membrane</keyword>
<comment type="caution">
    <text evidence="7">The sequence shown here is derived from an EMBL/GenBank/DDBJ whole genome shotgun (WGS) entry which is preliminary data.</text>
</comment>
<dbReference type="PANTHER" id="PTHR46494:SF1">
    <property type="entry name" value="CORA FAMILY METAL ION TRANSPORTER (EUROFUNG)"/>
    <property type="match status" value="1"/>
</dbReference>
<proteinExistence type="predicted"/>
<feature type="compositionally biased region" description="Basic and acidic residues" evidence="5">
    <location>
        <begin position="1"/>
        <end position="13"/>
    </location>
</feature>
<evidence type="ECO:0000313" key="8">
    <source>
        <dbReference type="Proteomes" id="UP001408356"/>
    </source>
</evidence>
<dbReference type="Gene3D" id="1.20.58.340">
    <property type="entry name" value="Magnesium transport protein CorA, transmembrane region"/>
    <property type="match status" value="1"/>
</dbReference>
<feature type="region of interest" description="Disordered" evidence="5">
    <location>
        <begin position="357"/>
        <end position="379"/>
    </location>
</feature>
<feature type="region of interest" description="Disordered" evidence="5">
    <location>
        <begin position="742"/>
        <end position="761"/>
    </location>
</feature>
<evidence type="ECO:0000256" key="2">
    <source>
        <dbReference type="ARBA" id="ARBA00022692"/>
    </source>
</evidence>
<keyword evidence="8" id="KW-1185">Reference proteome</keyword>
<organism evidence="7 8">
    <name type="scientific">Seiridium unicorne</name>
    <dbReference type="NCBI Taxonomy" id="138068"/>
    <lineage>
        <taxon>Eukaryota</taxon>
        <taxon>Fungi</taxon>
        <taxon>Dikarya</taxon>
        <taxon>Ascomycota</taxon>
        <taxon>Pezizomycotina</taxon>
        <taxon>Sordariomycetes</taxon>
        <taxon>Xylariomycetidae</taxon>
        <taxon>Amphisphaeriales</taxon>
        <taxon>Sporocadaceae</taxon>
        <taxon>Seiridium</taxon>
    </lineage>
</organism>
<dbReference type="InterPro" id="IPR045863">
    <property type="entry name" value="CorA_TM1_TM2"/>
</dbReference>
<feature type="region of interest" description="Disordered" evidence="5">
    <location>
        <begin position="110"/>
        <end position="154"/>
    </location>
</feature>
<keyword evidence="3 6" id="KW-1133">Transmembrane helix</keyword>
<evidence type="ECO:0000256" key="3">
    <source>
        <dbReference type="ARBA" id="ARBA00022989"/>
    </source>
</evidence>
<feature type="transmembrane region" description="Helical" evidence="6">
    <location>
        <begin position="1094"/>
        <end position="1115"/>
    </location>
</feature>
<feature type="transmembrane region" description="Helical" evidence="6">
    <location>
        <begin position="1058"/>
        <end position="1082"/>
    </location>
</feature>
<dbReference type="SUPFAM" id="SSF144083">
    <property type="entry name" value="Magnesium transport protein CorA, transmembrane region"/>
    <property type="match status" value="1"/>
</dbReference>
<comment type="subcellular location">
    <subcellularLocation>
        <location evidence="1">Cell membrane</location>
        <topology evidence="1">Multi-pass membrane protein</topology>
    </subcellularLocation>
</comment>
<feature type="region of interest" description="Disordered" evidence="5">
    <location>
        <begin position="1157"/>
        <end position="1181"/>
    </location>
</feature>
<evidence type="ECO:0000256" key="4">
    <source>
        <dbReference type="ARBA" id="ARBA00023136"/>
    </source>
</evidence>
<dbReference type="InterPro" id="IPR002523">
    <property type="entry name" value="MgTranspt_CorA/ZnTranspt_ZntB"/>
</dbReference>
<reference evidence="7 8" key="1">
    <citation type="journal article" date="2024" name="J. Plant Pathol.">
        <title>Sequence and assembly of the genome of Seiridium unicorne, isolate CBS 538.82, causal agent of cypress canker disease.</title>
        <authorList>
            <person name="Scali E."/>
            <person name="Rocca G.D."/>
            <person name="Danti R."/>
            <person name="Garbelotto M."/>
            <person name="Barberini S."/>
            <person name="Baroncelli R."/>
            <person name="Emiliani G."/>
        </authorList>
    </citation>
    <scope>NUCLEOTIDE SEQUENCE [LARGE SCALE GENOMIC DNA]</scope>
    <source>
        <strain evidence="7 8">BM-138-508</strain>
    </source>
</reference>
<feature type="region of interest" description="Disordered" evidence="5">
    <location>
        <begin position="1"/>
        <end position="51"/>
    </location>
</feature>
<evidence type="ECO:0008006" key="9">
    <source>
        <dbReference type="Google" id="ProtNLM"/>
    </source>
</evidence>
<keyword evidence="2 6" id="KW-0812">Transmembrane</keyword>
<evidence type="ECO:0000256" key="1">
    <source>
        <dbReference type="ARBA" id="ARBA00004651"/>
    </source>
</evidence>
<feature type="compositionally biased region" description="Polar residues" evidence="5">
    <location>
        <begin position="1157"/>
        <end position="1167"/>
    </location>
</feature>
<sequence>MERETNESPESRPPRRNTGRGQPPQRRGTNQTRHFGANVRYVPPRNAVTARSGPYFQEPEEYDLASPQVVYPVSVPQAEVYTQWGTRLTPAAYPTVPEYAERVLYDGNDNEEYGRRRRGPRRRHSTREYSRSRSSSPNLDPSPVRRRREESRYSALSNEDYGRLRGSHRRPRTYYYHRRPHVYGVEDEDTDDGREYDGLSEGKVFSFTPMRANRESPTEEIAPAVMADIMVMRNEDGEFSHTRIARFKERSQDSEGSSTYGTQKLLHVVESQYTGNAYFDGDHSAKLTLAHDPKRSRKPLFRWLHLQQRQLNLDELSAEITRIPDLSTEERHGFTRLLGQVRNQVKQYRTANGQSVKHMMPGTKTTTIQGDSRSGSGGKERRRSLTWLCIPYLSLEQYSGLMSVCSAASFPTETLLQYDYAASSEKRDMEQVVVRANAAQSGECIHVHQLWCIVLDNSLLITCGQMTSSNLCGDLVKTVIEPPPEATSQTRALYVSYCHSVLWALPLDECLTWFSFAKHFKDFWPQAVRFYYRDKIIMERDWCRIINMASHTKVTIELRVSPHPQPPTTGVLQPLRMKREQTTKKPGIDPRELQEPTRNSATILPDSVNDVFHVFTWLDTARSQASTSSGVDIAKIVQQLTQAHEYLAGSTSGNERRSYEKCRVSTHAKVHAYLESKGQGLDVESDEEGTRRDSLAACIDMYNASEIVFRFFLPWRLDEGLPTVGRFWGAIEALCESSLEPSGDRIQTRKENQRKRQTRTGARNVGALGTALRAIARAVQSFQGILSHTPATDRVVIGVPDSLVCAWLHLVMALVQSSQDSVEWQENMEVADVLIMKGMGEVMENLSARDLIKDAVIQPIELVSLMSWKLFHDSIASGLTIGDTYSQYMKELENDFTNNPDRSHQSRIGQLKKEIDIIQRVTRDQQKVVAGTIPPRFNIDASSQSRQEARIVDKKSDELDYEKYYSSRARMSRSKPMTYWKETPYGDTDLISSNRDPDEFSKLSPTDRGGFAEFFGRECTSLLDRRDDEFHDYLEEAGRLEAYNMTNIDITKDKQEKAVYAFTMVTIIFLPLGTISSIFGMNTSDIANLELSQWVYWATALPTTLIVIIGGLWWMGELQSLVRWVLRLPKNGKESESRSSAGYRISMAAQPVSHLTTLSQPEVQYTSPRPYYAATPPPRRR</sequence>
<feature type="compositionally biased region" description="Basic and acidic residues" evidence="5">
    <location>
        <begin position="742"/>
        <end position="751"/>
    </location>
</feature>
<protein>
    <recommendedName>
        <fullName evidence="9">Mg2+ transporter</fullName>
    </recommendedName>
</protein>
<evidence type="ECO:0000313" key="7">
    <source>
        <dbReference type="EMBL" id="KAK9426001.1"/>
    </source>
</evidence>
<gene>
    <name evidence="7" type="ORF">SUNI508_12708</name>
</gene>
<dbReference type="Pfam" id="PF01544">
    <property type="entry name" value="CorA"/>
    <property type="match status" value="1"/>
</dbReference>
<name>A0ABR2VGR6_9PEZI</name>
<evidence type="ECO:0000256" key="6">
    <source>
        <dbReference type="SAM" id="Phobius"/>
    </source>
</evidence>
<dbReference type="PANTHER" id="PTHR46494">
    <property type="entry name" value="CORA FAMILY METAL ION TRANSPORTER (EUROFUNG)"/>
    <property type="match status" value="1"/>
</dbReference>
<accession>A0ABR2VGR6</accession>
<evidence type="ECO:0000256" key="5">
    <source>
        <dbReference type="SAM" id="MobiDB-lite"/>
    </source>
</evidence>
<dbReference type="EMBL" id="JARVKF010000008">
    <property type="protein sequence ID" value="KAK9426001.1"/>
    <property type="molecule type" value="Genomic_DNA"/>
</dbReference>
<feature type="compositionally biased region" description="Basic residues" evidence="5">
    <location>
        <begin position="115"/>
        <end position="125"/>
    </location>
</feature>